<dbReference type="KEGG" id="ssin:G7078_08760"/>
<reference evidence="2 3" key="1">
    <citation type="submission" date="2020-03" db="EMBL/GenBank/DDBJ databases">
        <title>Sphingomonas sp. nov., isolated from fish.</title>
        <authorList>
            <person name="Hyun D.-W."/>
            <person name="Bae J.-W."/>
        </authorList>
    </citation>
    <scope>NUCLEOTIDE SEQUENCE [LARGE SCALE GENOMIC DNA]</scope>
    <source>
        <strain evidence="2 3">HDW15C</strain>
    </source>
</reference>
<sequence>MEPGTVQRAYELAPECQSLEELRAKLRREGHSSVDEHLGSGSLRADLKSKFKKRAGPAKEEPAVD</sequence>
<dbReference type="AlphaFoldDB" id="A0A6G7ZPK9"/>
<proteinExistence type="predicted"/>
<evidence type="ECO:0000313" key="3">
    <source>
        <dbReference type="Proteomes" id="UP000502502"/>
    </source>
</evidence>
<feature type="compositionally biased region" description="Basic and acidic residues" evidence="1">
    <location>
        <begin position="29"/>
        <end position="38"/>
    </location>
</feature>
<gene>
    <name evidence="2" type="ORF">G7078_08760</name>
</gene>
<protein>
    <submittedName>
        <fullName evidence="2">Uncharacterized protein</fullName>
    </submittedName>
</protein>
<organism evidence="2 3">
    <name type="scientific">Sphingomonas sinipercae</name>
    <dbReference type="NCBI Taxonomy" id="2714944"/>
    <lineage>
        <taxon>Bacteria</taxon>
        <taxon>Pseudomonadati</taxon>
        <taxon>Pseudomonadota</taxon>
        <taxon>Alphaproteobacteria</taxon>
        <taxon>Sphingomonadales</taxon>
        <taxon>Sphingomonadaceae</taxon>
        <taxon>Sphingomonas</taxon>
    </lineage>
</organism>
<dbReference type="Proteomes" id="UP000502502">
    <property type="component" value="Chromosome"/>
</dbReference>
<dbReference type="RefSeq" id="WP_166095139.1">
    <property type="nucleotide sequence ID" value="NZ_CP049871.1"/>
</dbReference>
<evidence type="ECO:0000256" key="1">
    <source>
        <dbReference type="SAM" id="MobiDB-lite"/>
    </source>
</evidence>
<feature type="region of interest" description="Disordered" evidence="1">
    <location>
        <begin position="29"/>
        <end position="65"/>
    </location>
</feature>
<accession>A0A6G7ZPK9</accession>
<name>A0A6G7ZPK9_9SPHN</name>
<evidence type="ECO:0000313" key="2">
    <source>
        <dbReference type="EMBL" id="QIL02865.1"/>
    </source>
</evidence>
<dbReference type="EMBL" id="CP049871">
    <property type="protein sequence ID" value="QIL02865.1"/>
    <property type="molecule type" value="Genomic_DNA"/>
</dbReference>
<keyword evidence="3" id="KW-1185">Reference proteome</keyword>